<evidence type="ECO:0000259" key="7">
    <source>
        <dbReference type="Pfam" id="PF06814"/>
    </source>
</evidence>
<dbReference type="InterPro" id="IPR053937">
    <property type="entry name" value="GOST_TM"/>
</dbReference>
<evidence type="ECO:0000256" key="6">
    <source>
        <dbReference type="SAM" id="Phobius"/>
    </source>
</evidence>
<sequence>MIGLQEDYNKQYEMIAVLLISVLDAVICFYIFRSLRRTTKKLRESGNTVKLSLYQLFTVGLVVCIVASLIFGTWLMAVHRGTDCDKAWQTLWLNVSFWEIEFFLLLTFIAVLFRPTAFNQHHVLSFVTNRTREEDQSKQPMLNEAFEGMKMRNVGDNGNQESQMIDKDYRDNAEDEETTLYAKLADTVLVDKGEDDDLGYSLSL</sequence>
<dbReference type="GeneID" id="119736929"/>
<dbReference type="GO" id="GO:0042147">
    <property type="term" value="P:retrograde transport, endosome to Golgi"/>
    <property type="evidence" value="ECO:0007669"/>
    <property type="project" value="TreeGrafter"/>
</dbReference>
<dbReference type="Pfam" id="PF06814">
    <property type="entry name" value="GOST_TM"/>
    <property type="match status" value="1"/>
</dbReference>
<feature type="domain" description="GOST seven transmembrane" evidence="7">
    <location>
        <begin position="14"/>
        <end position="120"/>
    </location>
</feature>
<organism evidence="8 9">
    <name type="scientific">Patiria miniata</name>
    <name type="common">Bat star</name>
    <name type="synonym">Asterina miniata</name>
    <dbReference type="NCBI Taxonomy" id="46514"/>
    <lineage>
        <taxon>Eukaryota</taxon>
        <taxon>Metazoa</taxon>
        <taxon>Echinodermata</taxon>
        <taxon>Eleutherozoa</taxon>
        <taxon>Asterozoa</taxon>
        <taxon>Asteroidea</taxon>
        <taxon>Valvatacea</taxon>
        <taxon>Valvatida</taxon>
        <taxon>Asterinidae</taxon>
        <taxon>Patiria</taxon>
    </lineage>
</organism>
<evidence type="ECO:0000313" key="9">
    <source>
        <dbReference type="Proteomes" id="UP000887568"/>
    </source>
</evidence>
<dbReference type="RefSeq" id="XP_038066898.1">
    <property type="nucleotide sequence ID" value="XM_038210970.1"/>
</dbReference>
<dbReference type="PANTHER" id="PTHR21229">
    <property type="entry name" value="LUNG SEVEN TRANSMEMBRANE RECEPTOR"/>
    <property type="match status" value="1"/>
</dbReference>
<evidence type="ECO:0000256" key="1">
    <source>
        <dbReference type="ARBA" id="ARBA00004141"/>
    </source>
</evidence>
<accession>A0A914ATA6</accession>
<keyword evidence="3" id="KW-0732">Signal</keyword>
<dbReference type="Proteomes" id="UP000887568">
    <property type="component" value="Unplaced"/>
</dbReference>
<protein>
    <recommendedName>
        <fullName evidence="7">GOST seven transmembrane domain-containing protein</fullName>
    </recommendedName>
</protein>
<keyword evidence="9" id="KW-1185">Reference proteome</keyword>
<dbReference type="GO" id="GO:0016020">
    <property type="term" value="C:membrane"/>
    <property type="evidence" value="ECO:0007669"/>
    <property type="project" value="UniProtKB-SubCell"/>
</dbReference>
<keyword evidence="2 6" id="KW-0812">Transmembrane</keyword>
<dbReference type="AlphaFoldDB" id="A0A914ATA6"/>
<keyword evidence="4 6" id="KW-1133">Transmembrane helix</keyword>
<evidence type="ECO:0000256" key="4">
    <source>
        <dbReference type="ARBA" id="ARBA00022989"/>
    </source>
</evidence>
<dbReference type="PANTHER" id="PTHR21229:SF1">
    <property type="entry name" value="GH17801P"/>
    <property type="match status" value="1"/>
</dbReference>
<feature type="transmembrane region" description="Helical" evidence="6">
    <location>
        <begin position="95"/>
        <end position="113"/>
    </location>
</feature>
<dbReference type="GO" id="GO:0005829">
    <property type="term" value="C:cytosol"/>
    <property type="evidence" value="ECO:0007669"/>
    <property type="project" value="GOC"/>
</dbReference>
<feature type="transmembrane region" description="Helical" evidence="6">
    <location>
        <begin position="53"/>
        <end position="75"/>
    </location>
</feature>
<dbReference type="EnsemblMetazoa" id="XM_038210970.1">
    <property type="protein sequence ID" value="XP_038066898.1"/>
    <property type="gene ID" value="LOC119736929"/>
</dbReference>
<evidence type="ECO:0000256" key="2">
    <source>
        <dbReference type="ARBA" id="ARBA00022692"/>
    </source>
</evidence>
<dbReference type="InterPro" id="IPR009637">
    <property type="entry name" value="GPR107/GPR108-like"/>
</dbReference>
<feature type="transmembrane region" description="Helical" evidence="6">
    <location>
        <begin position="12"/>
        <end position="32"/>
    </location>
</feature>
<evidence type="ECO:0000256" key="3">
    <source>
        <dbReference type="ARBA" id="ARBA00022729"/>
    </source>
</evidence>
<name>A0A914ATA6_PATMI</name>
<dbReference type="OrthoDB" id="19932at2759"/>
<evidence type="ECO:0000313" key="8">
    <source>
        <dbReference type="EnsemblMetazoa" id="XP_038066898.1"/>
    </source>
</evidence>
<reference evidence="8" key="1">
    <citation type="submission" date="2022-11" db="UniProtKB">
        <authorList>
            <consortium name="EnsemblMetazoa"/>
        </authorList>
    </citation>
    <scope>IDENTIFICATION</scope>
</reference>
<dbReference type="GO" id="GO:0005794">
    <property type="term" value="C:Golgi apparatus"/>
    <property type="evidence" value="ECO:0007669"/>
    <property type="project" value="TreeGrafter"/>
</dbReference>
<keyword evidence="5 6" id="KW-0472">Membrane</keyword>
<evidence type="ECO:0000256" key="5">
    <source>
        <dbReference type="ARBA" id="ARBA00023136"/>
    </source>
</evidence>
<proteinExistence type="predicted"/>
<comment type="subcellular location">
    <subcellularLocation>
        <location evidence="1">Membrane</location>
        <topology evidence="1">Multi-pass membrane protein</topology>
    </subcellularLocation>
</comment>